<gene>
    <name evidence="3" type="ORF">CIK66_04880</name>
</gene>
<dbReference type="InterPro" id="IPR036111">
    <property type="entry name" value="Mal/L-sulfo/L-lacto_DH-like_sf"/>
</dbReference>
<keyword evidence="4" id="KW-1185">Reference proteome</keyword>
<comment type="caution">
    <text evidence="3">The sequence shown here is derived from an EMBL/GenBank/DDBJ whole genome shotgun (WGS) entry which is preliminary data.</text>
</comment>
<dbReference type="AlphaFoldDB" id="A0A2A3YLL8"/>
<accession>A0A2A3YLL8</accession>
<evidence type="ECO:0008006" key="5">
    <source>
        <dbReference type="Google" id="ProtNLM"/>
    </source>
</evidence>
<evidence type="ECO:0000256" key="1">
    <source>
        <dbReference type="ARBA" id="ARBA00006056"/>
    </source>
</evidence>
<proteinExistence type="inferred from homology"/>
<dbReference type="InterPro" id="IPR043143">
    <property type="entry name" value="Mal/L-sulf/L-lact_DH-like_NADP"/>
</dbReference>
<protein>
    <recommendedName>
        <fullName evidence="5">Lactate dehydrogenase</fullName>
    </recommendedName>
</protein>
<dbReference type="GO" id="GO:0016491">
    <property type="term" value="F:oxidoreductase activity"/>
    <property type="evidence" value="ECO:0007669"/>
    <property type="project" value="UniProtKB-KW"/>
</dbReference>
<comment type="similarity">
    <text evidence="1">Belongs to the LDH2/MDH2 oxidoreductase family.</text>
</comment>
<reference evidence="3 4" key="1">
    <citation type="journal article" date="2017" name="Elife">
        <title>Extensive horizontal gene transfer in cheese-associated bacteria.</title>
        <authorList>
            <person name="Bonham K.S."/>
            <person name="Wolfe B.E."/>
            <person name="Dutton R.J."/>
        </authorList>
    </citation>
    <scope>NUCLEOTIDE SEQUENCE [LARGE SCALE GENOMIC DNA]</scope>
    <source>
        <strain evidence="3 4">341_9</strain>
    </source>
</reference>
<dbReference type="Proteomes" id="UP000218598">
    <property type="component" value="Unassembled WGS sequence"/>
</dbReference>
<dbReference type="SUPFAM" id="SSF89733">
    <property type="entry name" value="L-sulfolactate dehydrogenase-like"/>
    <property type="match status" value="1"/>
</dbReference>
<dbReference type="PANTHER" id="PTHR11091:SF0">
    <property type="entry name" value="MALATE DEHYDROGENASE"/>
    <property type="match status" value="1"/>
</dbReference>
<keyword evidence="2" id="KW-0560">Oxidoreductase</keyword>
<dbReference type="Gene3D" id="1.10.1530.10">
    <property type="match status" value="1"/>
</dbReference>
<organism evidence="3 4">
    <name type="scientific">Brachybacterium alimentarium</name>
    <dbReference type="NCBI Taxonomy" id="47845"/>
    <lineage>
        <taxon>Bacteria</taxon>
        <taxon>Bacillati</taxon>
        <taxon>Actinomycetota</taxon>
        <taxon>Actinomycetes</taxon>
        <taxon>Micrococcales</taxon>
        <taxon>Dermabacteraceae</taxon>
        <taxon>Brachybacterium</taxon>
    </lineage>
</organism>
<dbReference type="Pfam" id="PF02615">
    <property type="entry name" value="Ldh_2"/>
    <property type="match status" value="1"/>
</dbReference>
<evidence type="ECO:0000256" key="2">
    <source>
        <dbReference type="ARBA" id="ARBA00023002"/>
    </source>
</evidence>
<dbReference type="InterPro" id="IPR043144">
    <property type="entry name" value="Mal/L-sulf/L-lact_DH-like_ah"/>
</dbReference>
<dbReference type="InterPro" id="IPR003767">
    <property type="entry name" value="Malate/L-lactate_DH-like"/>
</dbReference>
<dbReference type="Gene3D" id="3.30.1370.60">
    <property type="entry name" value="Hypothetical oxidoreductase yiak, domain 2"/>
    <property type="match status" value="1"/>
</dbReference>
<dbReference type="EMBL" id="NRGR01000008">
    <property type="protein sequence ID" value="PCC39995.1"/>
    <property type="molecule type" value="Genomic_DNA"/>
</dbReference>
<evidence type="ECO:0000313" key="3">
    <source>
        <dbReference type="EMBL" id="PCC39995.1"/>
    </source>
</evidence>
<name>A0A2A3YLL8_9MICO</name>
<dbReference type="PANTHER" id="PTHR11091">
    <property type="entry name" value="OXIDOREDUCTASE-RELATED"/>
    <property type="match status" value="1"/>
</dbReference>
<sequence length="384" mass="40201">MSPHIGMARPHVVWVRAFVLSAVVGDPAWGRADGSAHRVGGPIAWQDMSDMPPSTALPAPPDLSGSRRLTPQALQVLCRDAVLAAGGSPEMSTSLAEATVAAERRGKRDVGAAHLLDYLAALREGRLKGDASPRIDRPRAAVVRVDADHGTAQLAVDHAAGALVEAARDCGIAVLTTFNSYPAGELALYATRFAQEGLVALVCGNSSPLMAVHEAREAVAGTNPLAFALPHRHGPRVFDQASSATAWVKVRDAAQRGEPIPGEWGLGPDGEPTTDATAALAGALLPFGGAKGANIAMMIEMLAAMSGGSFSLDAAPFDTGAEPPDLGLFIAAIDPTAVDPRYEERVEEHLQRLTAEHGVDFGRRKPPRTRIDLPEDLYQALLAG</sequence>
<evidence type="ECO:0000313" key="4">
    <source>
        <dbReference type="Proteomes" id="UP000218598"/>
    </source>
</evidence>